<protein>
    <submittedName>
        <fullName evidence="1">Mitomycin resistance protein</fullName>
    </submittedName>
</protein>
<sequence length="96" mass="11107">MHPSRCPPPDLALSLLQLPNVGPRTAADLELLGIRSPQQLRGRDPYQLYLELCDRTGQRQDPCVLDMMLSVCHYVDTGEARAWWSFTPERKRKWML</sequence>
<dbReference type="EMBL" id="MKCT01000051">
    <property type="protein sequence ID" value="OHX18923.1"/>
    <property type="molecule type" value="Genomic_DNA"/>
</dbReference>
<organism evidence="1 3">
    <name type="scientific">Chromobacterium sphagni</name>
    <dbReference type="NCBI Taxonomy" id="1903179"/>
    <lineage>
        <taxon>Bacteria</taxon>
        <taxon>Pseudomonadati</taxon>
        <taxon>Pseudomonadota</taxon>
        <taxon>Betaproteobacteria</taxon>
        <taxon>Neisseriales</taxon>
        <taxon>Chromobacteriaceae</taxon>
        <taxon>Chromobacterium</taxon>
    </lineage>
</organism>
<accession>A0A1S1WTX6</accession>
<evidence type="ECO:0000313" key="1">
    <source>
        <dbReference type="EMBL" id="OHX10694.1"/>
    </source>
</evidence>
<evidence type="ECO:0000313" key="3">
    <source>
        <dbReference type="Proteomes" id="UP000180088"/>
    </source>
</evidence>
<dbReference type="Pfam" id="PF11731">
    <property type="entry name" value="Cdd1"/>
    <property type="match status" value="1"/>
</dbReference>
<dbReference type="OrthoDB" id="7173324at2"/>
<name>A0A1S1WTX6_9NEIS</name>
<dbReference type="Gene3D" id="1.10.150.20">
    <property type="entry name" value="5' to 3' exonuclease, C-terminal subdomain"/>
    <property type="match status" value="1"/>
</dbReference>
<dbReference type="RefSeq" id="WP_071114098.1">
    <property type="nucleotide sequence ID" value="NZ_MKCS01000003.1"/>
</dbReference>
<comment type="caution">
    <text evidence="1">The sequence shown here is derived from an EMBL/GenBank/DDBJ whole genome shotgun (WGS) entry which is preliminary data.</text>
</comment>
<reference evidence="3 4" key="1">
    <citation type="submission" date="2016-09" db="EMBL/GenBank/DDBJ databases">
        <title>Chromobacterium muskegensis sp. nov., an insecticidal bacterium isolated from Sphagnum bogs.</title>
        <authorList>
            <person name="Sparks M.E."/>
            <person name="Blackburn M.B."/>
            <person name="Gundersen-Rindal D.E."/>
            <person name="Mitchell A."/>
            <person name="Farrar R."/>
            <person name="Kuhar D."/>
        </authorList>
    </citation>
    <scope>NUCLEOTIDE SEQUENCE [LARGE SCALE GENOMIC DNA]</scope>
    <source>
        <strain evidence="2 4">14B-1</strain>
        <strain evidence="1 3">37-2</strain>
    </source>
</reference>
<dbReference type="Proteomes" id="UP000180088">
    <property type="component" value="Unassembled WGS sequence"/>
</dbReference>
<dbReference type="Proteomes" id="UP000180280">
    <property type="component" value="Unassembled WGS sequence"/>
</dbReference>
<dbReference type="InterPro" id="IPR021725">
    <property type="entry name" value="Cdd1"/>
</dbReference>
<keyword evidence="4" id="KW-1185">Reference proteome</keyword>
<dbReference type="AlphaFoldDB" id="A0A1S1WTX6"/>
<dbReference type="STRING" id="1903179.BI347_19415"/>
<gene>
    <name evidence="2" type="ORF">BI344_19685</name>
    <name evidence="1" type="ORF">BI347_19415</name>
</gene>
<proteinExistence type="predicted"/>
<evidence type="ECO:0000313" key="2">
    <source>
        <dbReference type="EMBL" id="OHX18923.1"/>
    </source>
</evidence>
<dbReference type="EMBL" id="MKCS01000003">
    <property type="protein sequence ID" value="OHX10694.1"/>
    <property type="molecule type" value="Genomic_DNA"/>
</dbReference>
<evidence type="ECO:0000313" key="4">
    <source>
        <dbReference type="Proteomes" id="UP000180280"/>
    </source>
</evidence>